<feature type="compositionally biased region" description="Low complexity" evidence="1">
    <location>
        <begin position="388"/>
        <end position="399"/>
    </location>
</feature>
<evidence type="ECO:0000313" key="5">
    <source>
        <dbReference type="Proteomes" id="UP000313359"/>
    </source>
</evidence>
<gene>
    <name evidence="4" type="ORF">L227DRAFT_262382</name>
</gene>
<evidence type="ECO:0000256" key="3">
    <source>
        <dbReference type="SAM" id="SignalP"/>
    </source>
</evidence>
<feature type="signal peptide" evidence="3">
    <location>
        <begin position="1"/>
        <end position="26"/>
    </location>
</feature>
<keyword evidence="3" id="KW-0732">Signal</keyword>
<feature type="compositionally biased region" description="Low complexity" evidence="1">
    <location>
        <begin position="182"/>
        <end position="194"/>
    </location>
</feature>
<feature type="region of interest" description="Disordered" evidence="1">
    <location>
        <begin position="248"/>
        <end position="408"/>
    </location>
</feature>
<keyword evidence="5" id="KW-1185">Reference proteome</keyword>
<evidence type="ECO:0000256" key="1">
    <source>
        <dbReference type="SAM" id="MobiDB-lite"/>
    </source>
</evidence>
<feature type="compositionally biased region" description="Basic and acidic residues" evidence="1">
    <location>
        <begin position="300"/>
        <end position="310"/>
    </location>
</feature>
<feature type="transmembrane region" description="Helical" evidence="2">
    <location>
        <begin position="219"/>
        <end position="241"/>
    </location>
</feature>
<keyword evidence="2" id="KW-0812">Transmembrane</keyword>
<protein>
    <submittedName>
        <fullName evidence="4">Uncharacterized protein</fullName>
    </submittedName>
</protein>
<organism evidence="4 5">
    <name type="scientific">Lentinus tigrinus ALCF2SS1-6</name>
    <dbReference type="NCBI Taxonomy" id="1328759"/>
    <lineage>
        <taxon>Eukaryota</taxon>
        <taxon>Fungi</taxon>
        <taxon>Dikarya</taxon>
        <taxon>Basidiomycota</taxon>
        <taxon>Agaricomycotina</taxon>
        <taxon>Agaricomycetes</taxon>
        <taxon>Polyporales</taxon>
        <taxon>Polyporaceae</taxon>
        <taxon>Lentinus</taxon>
    </lineage>
</organism>
<evidence type="ECO:0000313" key="4">
    <source>
        <dbReference type="EMBL" id="RPD64605.1"/>
    </source>
</evidence>
<evidence type="ECO:0000256" key="2">
    <source>
        <dbReference type="SAM" id="Phobius"/>
    </source>
</evidence>
<dbReference type="EMBL" id="ML122253">
    <property type="protein sequence ID" value="RPD64605.1"/>
    <property type="molecule type" value="Genomic_DNA"/>
</dbReference>
<keyword evidence="2" id="KW-0472">Membrane</keyword>
<dbReference type="OrthoDB" id="3270641at2759"/>
<dbReference type="Gene3D" id="2.60.120.260">
    <property type="entry name" value="Galactose-binding domain-like"/>
    <property type="match status" value="1"/>
</dbReference>
<feature type="compositionally biased region" description="Low complexity" evidence="1">
    <location>
        <begin position="311"/>
        <end position="333"/>
    </location>
</feature>
<dbReference type="Proteomes" id="UP000313359">
    <property type="component" value="Unassembled WGS sequence"/>
</dbReference>
<sequence length="449" mass="47888">MTLPLPRRCAPLYGVVLLLTARGILGASNRTIDDDYADGTPTAPVNYSPPDQWSQGALCGSSCTTRVDAAQTYDHTYHLAEYSSLSKASSSMYIQIQFLGTAVYVYNILSNTTETILSFTLDGVDDGHSFLHTPTTGEDVQYNALVYSNTNLSNVAHTLTILPEPGSVVLFDYAVYTVPSDGDSGSTTSSAKSSETQKPAPTFGAEPSQVSHHNAKVPIIAGTVAGVVGISVLALALFLFCRRRRRTRRASRQQKSTAGTHGVAEEAPETPSRIGRANRSYRRTFMLDREGSGPVSSSPLREDRDVERPARTSATEATEAASSAADSSSDAPTVCPFPLEVQPSPTPSKPSFVPPTTVSSPGTQTLPDHGVSSTPEPEPDEPGPPGQPKAAPATAGPAHADAEDNASSEGFADIHVRYARLQQEVACLREQQEMQGLFFPEALPRYEDV</sequence>
<name>A0A5C2SL74_9APHY</name>
<dbReference type="AlphaFoldDB" id="A0A5C2SL74"/>
<reference evidence="4" key="1">
    <citation type="journal article" date="2018" name="Genome Biol. Evol.">
        <title>Genomics and development of Lentinus tigrinus, a white-rot wood-decaying mushroom with dimorphic fruiting bodies.</title>
        <authorList>
            <person name="Wu B."/>
            <person name="Xu Z."/>
            <person name="Knudson A."/>
            <person name="Carlson A."/>
            <person name="Chen N."/>
            <person name="Kovaka S."/>
            <person name="LaButti K."/>
            <person name="Lipzen A."/>
            <person name="Pennachio C."/>
            <person name="Riley R."/>
            <person name="Schakwitz W."/>
            <person name="Umezawa K."/>
            <person name="Ohm R.A."/>
            <person name="Grigoriev I.V."/>
            <person name="Nagy L.G."/>
            <person name="Gibbons J."/>
            <person name="Hibbett D."/>
        </authorList>
    </citation>
    <scope>NUCLEOTIDE SEQUENCE [LARGE SCALE GENOMIC DNA]</scope>
    <source>
        <strain evidence="4">ALCF2SS1-6</strain>
    </source>
</reference>
<accession>A0A5C2SL74</accession>
<feature type="region of interest" description="Disordered" evidence="1">
    <location>
        <begin position="182"/>
        <end position="209"/>
    </location>
</feature>
<feature type="chain" id="PRO_5022830705" evidence="3">
    <location>
        <begin position="27"/>
        <end position="449"/>
    </location>
</feature>
<keyword evidence="2" id="KW-1133">Transmembrane helix</keyword>
<feature type="compositionally biased region" description="Low complexity" evidence="1">
    <location>
        <begin position="349"/>
        <end position="365"/>
    </location>
</feature>
<proteinExistence type="predicted"/>